<dbReference type="PROSITE" id="PS50943">
    <property type="entry name" value="HTH_CROC1"/>
    <property type="match status" value="1"/>
</dbReference>
<evidence type="ECO:0000259" key="1">
    <source>
        <dbReference type="PROSITE" id="PS50943"/>
    </source>
</evidence>
<keyword evidence="3" id="KW-1185">Reference proteome</keyword>
<dbReference type="InterPro" id="IPR010982">
    <property type="entry name" value="Lambda_DNA-bd_dom_sf"/>
</dbReference>
<dbReference type="CDD" id="cd00093">
    <property type="entry name" value="HTH_XRE"/>
    <property type="match status" value="1"/>
</dbReference>
<dbReference type="EMBL" id="VTOY01000001">
    <property type="protein sequence ID" value="TYZ24964.1"/>
    <property type="molecule type" value="Genomic_DNA"/>
</dbReference>
<dbReference type="AlphaFoldDB" id="A0A5D6WEV6"/>
<evidence type="ECO:0000313" key="3">
    <source>
        <dbReference type="Proteomes" id="UP000323646"/>
    </source>
</evidence>
<protein>
    <submittedName>
        <fullName evidence="2">Helix-turn-helix transcriptional regulator</fullName>
    </submittedName>
</protein>
<comment type="caution">
    <text evidence="2">The sequence shown here is derived from an EMBL/GenBank/DDBJ whole genome shotgun (WGS) entry which is preliminary data.</text>
</comment>
<reference evidence="2 3" key="1">
    <citation type="submission" date="2019-08" db="EMBL/GenBank/DDBJ databases">
        <title>Selenomonas sp. mPRGC5 and Selenomonas sp. mPRGC8 isolated from ruminal fluid of dairy goat (Capra hircus).</title>
        <authorList>
            <person name="Poothong S."/>
            <person name="Nuengjamnong C."/>
            <person name="Tanasupawat S."/>
        </authorList>
    </citation>
    <scope>NUCLEOTIDE SEQUENCE [LARGE SCALE GENOMIC DNA]</scope>
    <source>
        <strain evidence="3">mPRGC5</strain>
    </source>
</reference>
<dbReference type="SMART" id="SM00530">
    <property type="entry name" value="HTH_XRE"/>
    <property type="match status" value="1"/>
</dbReference>
<dbReference type="SUPFAM" id="SSF47413">
    <property type="entry name" value="lambda repressor-like DNA-binding domains"/>
    <property type="match status" value="1"/>
</dbReference>
<feature type="domain" description="HTH cro/C1-type" evidence="1">
    <location>
        <begin position="20"/>
        <end position="53"/>
    </location>
</feature>
<evidence type="ECO:0000313" key="2">
    <source>
        <dbReference type="EMBL" id="TYZ24964.1"/>
    </source>
</evidence>
<proteinExistence type="predicted"/>
<sequence length="75" mass="8858">MKGGTKVKREILISYRGKRSQEEMARKYNVSQQVWSRWENGDAKPKVETMKKLEMDIGKPMECIFFDVFNTLEVL</sequence>
<dbReference type="OrthoDB" id="9805856at2"/>
<dbReference type="Pfam" id="PF01381">
    <property type="entry name" value="HTH_3"/>
    <property type="match status" value="1"/>
</dbReference>
<accession>A0A5D6WEV6</accession>
<gene>
    <name evidence="2" type="ORF">FZ040_02695</name>
</gene>
<dbReference type="InterPro" id="IPR001387">
    <property type="entry name" value="Cro/C1-type_HTH"/>
</dbReference>
<name>A0A5D6WEV6_9FIRM</name>
<dbReference type="GO" id="GO:0003677">
    <property type="term" value="F:DNA binding"/>
    <property type="evidence" value="ECO:0007669"/>
    <property type="project" value="InterPro"/>
</dbReference>
<dbReference type="Proteomes" id="UP000323646">
    <property type="component" value="Unassembled WGS sequence"/>
</dbReference>
<organism evidence="2 3">
    <name type="scientific">Selenomonas ruminis</name>
    <dbReference type="NCBI Taxonomy" id="2593411"/>
    <lineage>
        <taxon>Bacteria</taxon>
        <taxon>Bacillati</taxon>
        <taxon>Bacillota</taxon>
        <taxon>Negativicutes</taxon>
        <taxon>Selenomonadales</taxon>
        <taxon>Selenomonadaceae</taxon>
        <taxon>Selenomonas</taxon>
    </lineage>
</organism>
<dbReference type="Gene3D" id="1.10.260.40">
    <property type="entry name" value="lambda repressor-like DNA-binding domains"/>
    <property type="match status" value="1"/>
</dbReference>